<dbReference type="FunFam" id="3.40.1180.10:FF:000001">
    <property type="entry name" value="(2E,6E)-farnesyl-diphosphate-specific ditrans,polycis-undecaprenyl-diphosphate synthase"/>
    <property type="match status" value="1"/>
</dbReference>
<comment type="similarity">
    <text evidence="2">Belongs to the UPP synthase family.</text>
</comment>
<gene>
    <name evidence="3" type="ORF">ENV52_10910</name>
</gene>
<keyword evidence="2" id="KW-0479">Metal-binding</keyword>
<evidence type="ECO:0000256" key="1">
    <source>
        <dbReference type="ARBA" id="ARBA00022679"/>
    </source>
</evidence>
<dbReference type="EC" id="2.5.1.-" evidence="2"/>
<accession>A0A7V6A4Y0</accession>
<comment type="caution">
    <text evidence="3">The sequence shown here is derived from an EMBL/GenBank/DDBJ whole genome shotgun (WGS) entry which is preliminary data.</text>
</comment>
<dbReference type="PANTHER" id="PTHR10291">
    <property type="entry name" value="DEHYDRODOLICHYL DIPHOSPHATE SYNTHASE FAMILY MEMBER"/>
    <property type="match status" value="1"/>
</dbReference>
<evidence type="ECO:0000313" key="3">
    <source>
        <dbReference type="EMBL" id="HHS30195.1"/>
    </source>
</evidence>
<dbReference type="Pfam" id="PF01255">
    <property type="entry name" value="Prenyltransf"/>
    <property type="match status" value="1"/>
</dbReference>
<reference evidence="3" key="1">
    <citation type="journal article" date="2020" name="mSystems">
        <title>Genome- and Community-Level Interaction Insights into Carbon Utilization and Element Cycling Functions of Hydrothermarchaeota in Hydrothermal Sediment.</title>
        <authorList>
            <person name="Zhou Z."/>
            <person name="Liu Y."/>
            <person name="Xu W."/>
            <person name="Pan J."/>
            <person name="Luo Z.H."/>
            <person name="Li M."/>
        </authorList>
    </citation>
    <scope>NUCLEOTIDE SEQUENCE [LARGE SCALE GENOMIC DNA]</scope>
    <source>
        <strain evidence="3">SpSt-767</strain>
    </source>
</reference>
<dbReference type="NCBIfam" id="NF011405">
    <property type="entry name" value="PRK14830.1"/>
    <property type="match status" value="1"/>
</dbReference>
<dbReference type="InterPro" id="IPR036424">
    <property type="entry name" value="UPP_synth-like_sf"/>
</dbReference>
<protein>
    <recommendedName>
        <fullName evidence="2">Isoprenyl transferase</fullName>
        <ecNumber evidence="2">2.5.1.-</ecNumber>
    </recommendedName>
</protein>
<evidence type="ECO:0000256" key="2">
    <source>
        <dbReference type="HAMAP-Rule" id="MF_01139"/>
    </source>
</evidence>
<organism evidence="3">
    <name type="scientific">Desulfobacca acetoxidans</name>
    <dbReference type="NCBI Taxonomy" id="60893"/>
    <lineage>
        <taxon>Bacteria</taxon>
        <taxon>Pseudomonadati</taxon>
        <taxon>Thermodesulfobacteriota</taxon>
        <taxon>Desulfobaccia</taxon>
        <taxon>Desulfobaccales</taxon>
        <taxon>Desulfobaccaceae</taxon>
        <taxon>Desulfobacca</taxon>
    </lineage>
</organism>
<dbReference type="GO" id="GO:0016094">
    <property type="term" value="P:polyprenol biosynthetic process"/>
    <property type="evidence" value="ECO:0007669"/>
    <property type="project" value="TreeGrafter"/>
</dbReference>
<feature type="binding site" evidence="2">
    <location>
        <position position="196"/>
    </location>
    <ligand>
        <name>substrate</name>
    </ligand>
</feature>
<dbReference type="InterPro" id="IPR018520">
    <property type="entry name" value="UPP_synth-like_CS"/>
</dbReference>
<name>A0A7V6A4Y0_9BACT</name>
<dbReference type="GO" id="GO:0000287">
    <property type="term" value="F:magnesium ion binding"/>
    <property type="evidence" value="ECO:0007669"/>
    <property type="project" value="UniProtKB-UniRule"/>
</dbReference>
<proteinExistence type="inferred from homology"/>
<feature type="binding site" evidence="2">
    <location>
        <position position="33"/>
    </location>
    <ligand>
        <name>substrate</name>
    </ligand>
</feature>
<feature type="binding site" evidence="2">
    <location>
        <position position="77"/>
    </location>
    <ligand>
        <name>substrate</name>
    </ligand>
</feature>
<dbReference type="EMBL" id="DTGR01000172">
    <property type="protein sequence ID" value="HHS30195.1"/>
    <property type="molecule type" value="Genomic_DNA"/>
</dbReference>
<feature type="binding site" evidence="2">
    <location>
        <begin position="73"/>
        <end position="75"/>
    </location>
    <ligand>
        <name>substrate</name>
    </ligand>
</feature>
<keyword evidence="2" id="KW-0460">Magnesium</keyword>
<feature type="binding site" evidence="2">
    <location>
        <position position="79"/>
    </location>
    <ligand>
        <name>substrate</name>
    </ligand>
</feature>
<feature type="active site" description="Proton acceptor" evidence="2">
    <location>
        <position position="76"/>
    </location>
</feature>
<keyword evidence="1 2" id="KW-0808">Transferase</keyword>
<dbReference type="HAMAP" id="MF_01139">
    <property type="entry name" value="ISPT"/>
    <property type="match status" value="1"/>
</dbReference>
<feature type="binding site" evidence="2">
    <location>
        <position position="215"/>
    </location>
    <ligand>
        <name>Mg(2+)</name>
        <dbReference type="ChEBI" id="CHEBI:18420"/>
    </ligand>
</feature>
<feature type="binding site" evidence="2">
    <location>
        <position position="41"/>
    </location>
    <ligand>
        <name>substrate</name>
    </ligand>
</feature>
<feature type="binding site" evidence="2">
    <location>
        <position position="45"/>
    </location>
    <ligand>
        <name>substrate</name>
    </ligand>
</feature>
<dbReference type="CDD" id="cd00475">
    <property type="entry name" value="Cis_IPPS"/>
    <property type="match status" value="1"/>
</dbReference>
<feature type="active site" evidence="2">
    <location>
        <position position="28"/>
    </location>
</feature>
<dbReference type="NCBIfam" id="TIGR00055">
    <property type="entry name" value="uppS"/>
    <property type="match status" value="1"/>
</dbReference>
<dbReference type="PANTHER" id="PTHR10291:SF0">
    <property type="entry name" value="DEHYDRODOLICHYL DIPHOSPHATE SYNTHASE 2"/>
    <property type="match status" value="1"/>
</dbReference>
<dbReference type="PROSITE" id="PS01066">
    <property type="entry name" value="UPP_SYNTHASE"/>
    <property type="match status" value="1"/>
</dbReference>
<feature type="binding site" evidence="2">
    <location>
        <position position="28"/>
    </location>
    <ligand>
        <name>Mg(2+)</name>
        <dbReference type="ChEBI" id="CHEBI:18420"/>
    </ligand>
</feature>
<dbReference type="Gene3D" id="3.40.1180.10">
    <property type="entry name" value="Decaprenyl diphosphate synthase-like"/>
    <property type="match status" value="1"/>
</dbReference>
<comment type="function">
    <text evidence="2">Catalyzes the condensation of isopentenyl diphosphate (IPP) with allylic pyrophosphates generating different type of terpenoids.</text>
</comment>
<comment type="cofactor">
    <cofactor evidence="2">
        <name>Mg(2+)</name>
        <dbReference type="ChEBI" id="CHEBI:18420"/>
    </cofactor>
    <text evidence="2">Binds 2 magnesium ions per subunit.</text>
</comment>
<feature type="binding site" evidence="2">
    <location>
        <begin position="29"/>
        <end position="32"/>
    </location>
    <ligand>
        <name>substrate</name>
    </ligand>
</feature>
<dbReference type="AlphaFoldDB" id="A0A7V6A4Y0"/>
<dbReference type="InterPro" id="IPR001441">
    <property type="entry name" value="UPP_synth-like"/>
</dbReference>
<comment type="subunit">
    <text evidence="2">Homodimer.</text>
</comment>
<sequence length="262" mass="30361">MSFVNDLPQAAADLDLSRLPRHVAIIMDGNGRWAKRRGLLRVRGHLEGVESVRVIVRLARRLGLEYLTLYAFSDENWQRPATEIRALMNILVRFVRKELPDLRENQIRLRAIGDLKRLPENAQRELARAEESSREGARMTLSLALSYGGRNEIIQAARSLAQDIEAGKIRVGDINTESFSSRLYTADMPDPDLLIRTSGEYRLSNFLLWQTAYTELYFTDTLWPDFREEEFIKALQEYQHRDRRFGLTQEQVEALVSNTTRH</sequence>
<dbReference type="SUPFAM" id="SSF64005">
    <property type="entry name" value="Undecaprenyl diphosphate synthase"/>
    <property type="match status" value="1"/>
</dbReference>
<feature type="binding site" evidence="2">
    <location>
        <begin position="202"/>
        <end position="204"/>
    </location>
    <ligand>
        <name>substrate</name>
    </ligand>
</feature>
<dbReference type="GO" id="GO:0045547">
    <property type="term" value="F:ditrans,polycis-polyprenyl diphosphate synthase [(2E,6E)-farnesyl diphosphate specific] activity"/>
    <property type="evidence" value="ECO:0007669"/>
    <property type="project" value="TreeGrafter"/>
</dbReference>